<comment type="subcellular location">
    <subcellularLocation>
        <location evidence="5">Cell membrane</location>
        <topology evidence="5">Multi-pass membrane protein</topology>
    </subcellularLocation>
    <subcellularLocation>
        <location evidence="1">Membrane</location>
        <topology evidence="1">Multi-pass membrane protein</topology>
    </subcellularLocation>
</comment>
<reference evidence="7" key="1">
    <citation type="submission" date="2020-07" db="EMBL/GenBank/DDBJ databases">
        <title>Genomic analysis of a strain of Sedimentibacter Hydroxybenzoicus DSM7310.</title>
        <authorList>
            <person name="Ma S."/>
        </authorList>
    </citation>
    <scope>NUCLEOTIDE SEQUENCE</scope>
    <source>
        <strain evidence="7">DSM 7310</strain>
    </source>
</reference>
<gene>
    <name evidence="7" type="ORF">HZF24_17560</name>
</gene>
<dbReference type="InterPro" id="IPR013525">
    <property type="entry name" value="ABC2_TM"/>
</dbReference>
<keyword evidence="4 5" id="KW-0472">Membrane</keyword>
<evidence type="ECO:0000256" key="1">
    <source>
        <dbReference type="ARBA" id="ARBA00004141"/>
    </source>
</evidence>
<dbReference type="PANTHER" id="PTHR43229">
    <property type="entry name" value="NODULATION PROTEIN J"/>
    <property type="match status" value="1"/>
</dbReference>
<feature type="transmembrane region" description="Helical" evidence="5">
    <location>
        <begin position="234"/>
        <end position="253"/>
    </location>
</feature>
<keyword evidence="8" id="KW-1185">Reference proteome</keyword>
<evidence type="ECO:0000256" key="2">
    <source>
        <dbReference type="ARBA" id="ARBA00022692"/>
    </source>
</evidence>
<feature type="transmembrane region" description="Helical" evidence="5">
    <location>
        <begin position="191"/>
        <end position="214"/>
    </location>
</feature>
<dbReference type="InterPro" id="IPR051784">
    <property type="entry name" value="Nod_factor_ABC_transporter"/>
</dbReference>
<dbReference type="RefSeq" id="WP_179239675.1">
    <property type="nucleotide sequence ID" value="NZ_JACBNQ010000034.1"/>
</dbReference>
<feature type="domain" description="ABC transmembrane type-2" evidence="6">
    <location>
        <begin position="24"/>
        <end position="256"/>
    </location>
</feature>
<evidence type="ECO:0000256" key="3">
    <source>
        <dbReference type="ARBA" id="ARBA00022989"/>
    </source>
</evidence>
<sequence length="269" mass="30660">MRPFIKALAAEMIKQHKNYFHSKMIYVSLFVWPFLNFITTYYSFKVFDIGKSKIAYITAENMVVYLLLGYMCMSFFRSLVQSAWNFSFERISGTLELIYLSPVNRAAVLLGNAVSSLFESVFVMLIFSLLVIVMKVEVLIIKILPCITVFFIVTAMAVAWGMFLNSLFLFSRDSDFLFTILEEPMEIFSGVKVPTALFPLWAKAISIIFPLTYAIEAVRRVVLTGSSLYEIREFAVIGIGITVVLFALISVIIKRVESHMRITGNITLF</sequence>
<feature type="transmembrane region" description="Helical" evidence="5">
    <location>
        <begin position="24"/>
        <end position="44"/>
    </location>
</feature>
<dbReference type="GO" id="GO:0005886">
    <property type="term" value="C:plasma membrane"/>
    <property type="evidence" value="ECO:0007669"/>
    <property type="project" value="UniProtKB-SubCell"/>
</dbReference>
<dbReference type="InterPro" id="IPR047817">
    <property type="entry name" value="ABC2_TM_bact-type"/>
</dbReference>
<proteinExistence type="inferred from homology"/>
<dbReference type="Pfam" id="PF01061">
    <property type="entry name" value="ABC2_membrane"/>
    <property type="match status" value="1"/>
</dbReference>
<comment type="caution">
    <text evidence="7">The sequence shown here is derived from an EMBL/GenBank/DDBJ whole genome shotgun (WGS) entry which is preliminary data.</text>
</comment>
<dbReference type="PANTHER" id="PTHR43229:SF6">
    <property type="entry name" value="ABC-TYPE MULTIDRUG TRANSPORT SYSTEM, PERMEASE COMPONENT"/>
    <property type="match status" value="1"/>
</dbReference>
<feature type="transmembrane region" description="Helical" evidence="5">
    <location>
        <begin position="139"/>
        <end position="170"/>
    </location>
</feature>
<name>A0A974BN00_SEDHY</name>
<evidence type="ECO:0000256" key="5">
    <source>
        <dbReference type="RuleBase" id="RU361157"/>
    </source>
</evidence>
<feature type="transmembrane region" description="Helical" evidence="5">
    <location>
        <begin position="64"/>
        <end position="86"/>
    </location>
</feature>
<feature type="transmembrane region" description="Helical" evidence="5">
    <location>
        <begin position="107"/>
        <end position="133"/>
    </location>
</feature>
<evidence type="ECO:0000313" key="7">
    <source>
        <dbReference type="EMBL" id="NYB75958.1"/>
    </source>
</evidence>
<evidence type="ECO:0000256" key="4">
    <source>
        <dbReference type="ARBA" id="ARBA00023136"/>
    </source>
</evidence>
<organism evidence="7 8">
    <name type="scientific">Sedimentibacter hydroxybenzoicus DSM 7310</name>
    <dbReference type="NCBI Taxonomy" id="1123245"/>
    <lineage>
        <taxon>Bacteria</taxon>
        <taxon>Bacillati</taxon>
        <taxon>Bacillota</taxon>
        <taxon>Tissierellia</taxon>
        <taxon>Sedimentibacter</taxon>
    </lineage>
</organism>
<dbReference type="PROSITE" id="PS51012">
    <property type="entry name" value="ABC_TM2"/>
    <property type="match status" value="1"/>
</dbReference>
<protein>
    <recommendedName>
        <fullName evidence="5">Transport permease protein</fullName>
    </recommendedName>
</protein>
<evidence type="ECO:0000313" key="8">
    <source>
        <dbReference type="Proteomes" id="UP000611629"/>
    </source>
</evidence>
<keyword evidence="5" id="KW-1003">Cell membrane</keyword>
<dbReference type="EMBL" id="JACBNQ010000034">
    <property type="protein sequence ID" value="NYB75958.1"/>
    <property type="molecule type" value="Genomic_DNA"/>
</dbReference>
<accession>A0A974BN00</accession>
<evidence type="ECO:0000259" key="6">
    <source>
        <dbReference type="PROSITE" id="PS51012"/>
    </source>
</evidence>
<keyword evidence="5" id="KW-0813">Transport</keyword>
<keyword evidence="3 5" id="KW-1133">Transmembrane helix</keyword>
<comment type="similarity">
    <text evidence="5">Belongs to the ABC-2 integral membrane protein family.</text>
</comment>
<dbReference type="AlphaFoldDB" id="A0A974BN00"/>
<dbReference type="Proteomes" id="UP000611629">
    <property type="component" value="Unassembled WGS sequence"/>
</dbReference>
<keyword evidence="2 5" id="KW-0812">Transmembrane</keyword>
<dbReference type="GO" id="GO:0140359">
    <property type="term" value="F:ABC-type transporter activity"/>
    <property type="evidence" value="ECO:0007669"/>
    <property type="project" value="InterPro"/>
</dbReference>